<gene>
    <name evidence="1" type="ORF">F2Q70_00012326</name>
</gene>
<proteinExistence type="predicted"/>
<reference evidence="1" key="1">
    <citation type="submission" date="2019-12" db="EMBL/GenBank/DDBJ databases">
        <title>Genome sequencing and annotation of Brassica cretica.</title>
        <authorList>
            <person name="Studholme D.J."/>
            <person name="Sarris P.F."/>
        </authorList>
    </citation>
    <scope>NUCLEOTIDE SEQUENCE</scope>
    <source>
        <strain evidence="1">PFS-102/07</strain>
        <tissue evidence="1">Leaf</tissue>
    </source>
</reference>
<dbReference type="AlphaFoldDB" id="A0A8S9LSD8"/>
<accession>A0A8S9LSD8</accession>
<name>A0A8S9LSD8_BRACR</name>
<organism evidence="1">
    <name type="scientific">Brassica cretica</name>
    <name type="common">Mustard</name>
    <dbReference type="NCBI Taxonomy" id="69181"/>
    <lineage>
        <taxon>Eukaryota</taxon>
        <taxon>Viridiplantae</taxon>
        <taxon>Streptophyta</taxon>
        <taxon>Embryophyta</taxon>
        <taxon>Tracheophyta</taxon>
        <taxon>Spermatophyta</taxon>
        <taxon>Magnoliopsida</taxon>
        <taxon>eudicotyledons</taxon>
        <taxon>Gunneridae</taxon>
        <taxon>Pentapetalae</taxon>
        <taxon>rosids</taxon>
        <taxon>malvids</taxon>
        <taxon>Brassicales</taxon>
        <taxon>Brassicaceae</taxon>
        <taxon>Brassiceae</taxon>
        <taxon>Brassica</taxon>
    </lineage>
</organism>
<comment type="caution">
    <text evidence="1">The sequence shown here is derived from an EMBL/GenBank/DDBJ whole genome shotgun (WGS) entry which is preliminary data.</text>
</comment>
<dbReference type="EMBL" id="QGKY02000089">
    <property type="protein sequence ID" value="KAF2610524.1"/>
    <property type="molecule type" value="Genomic_DNA"/>
</dbReference>
<sequence>MHGFVSYRHFGKVRSLRSDRAVYVLGRYVATKPCASSVAMWRPSHRYNKVEASAIRAVGEIPSSNNLRLQYLVESQLEITKTESCLNALSAKFALKKFSDLHCLSPSTPYILTPSDRAWLVRGPLAILELVRGRFGYVSVASNNRSSRILAIVWFRLKLGVFLKGDPAFGLYRVMLGGGVASLSFPRLTSTTDDLENIYTVYGVDRAVVLDLASEE</sequence>
<protein>
    <submittedName>
        <fullName evidence="1">Uncharacterized protein</fullName>
    </submittedName>
</protein>
<evidence type="ECO:0000313" key="1">
    <source>
        <dbReference type="EMBL" id="KAF2610524.1"/>
    </source>
</evidence>